<name>A0A9Q0FVB5_9ROSI</name>
<comment type="similarity">
    <text evidence="1">Belongs to the PPR family. P subfamily.</text>
</comment>
<dbReference type="PANTHER" id="PTHR47934:SF6">
    <property type="entry name" value="MITOCHONDRIAL GROUP I INTRON SPLICING FACTOR CCM1-RELATED"/>
    <property type="match status" value="1"/>
</dbReference>
<protein>
    <recommendedName>
        <fullName evidence="4">Pentatricopeptide repeat-containing protein-mitochondrial domain-containing protein</fullName>
    </recommendedName>
</protein>
<dbReference type="Pfam" id="PF13041">
    <property type="entry name" value="PPR_2"/>
    <property type="match status" value="2"/>
</dbReference>
<reference evidence="5" key="1">
    <citation type="submission" date="2022-02" db="EMBL/GenBank/DDBJ databases">
        <authorList>
            <person name="Henning P.M."/>
            <person name="McCubbin A.G."/>
            <person name="Shore J.S."/>
        </authorList>
    </citation>
    <scope>NUCLEOTIDE SEQUENCE</scope>
    <source>
        <strain evidence="5">F60SS</strain>
        <tissue evidence="5">Leaves</tissue>
    </source>
</reference>
<feature type="repeat" description="PPR" evidence="3">
    <location>
        <begin position="153"/>
        <end position="187"/>
    </location>
</feature>
<dbReference type="InterPro" id="IPR051114">
    <property type="entry name" value="Mito_RNA_Proc_CCM1"/>
</dbReference>
<dbReference type="Proteomes" id="UP001141552">
    <property type="component" value="Unassembled WGS sequence"/>
</dbReference>
<feature type="repeat" description="PPR" evidence="3">
    <location>
        <begin position="188"/>
        <end position="222"/>
    </location>
</feature>
<dbReference type="Gene3D" id="1.25.40.10">
    <property type="entry name" value="Tetratricopeptide repeat domain"/>
    <property type="match status" value="6"/>
</dbReference>
<feature type="repeat" description="PPR" evidence="3">
    <location>
        <begin position="365"/>
        <end position="399"/>
    </location>
</feature>
<dbReference type="InterPro" id="IPR011990">
    <property type="entry name" value="TPR-like_helical_dom_sf"/>
</dbReference>
<comment type="caution">
    <text evidence="5">The sequence shown here is derived from an EMBL/GenBank/DDBJ whole genome shotgun (WGS) entry which is preliminary data.</text>
</comment>
<dbReference type="SUPFAM" id="SSF48452">
    <property type="entry name" value="TPR-like"/>
    <property type="match status" value="1"/>
</dbReference>
<dbReference type="AlphaFoldDB" id="A0A9Q0FVB5"/>
<dbReference type="Pfam" id="PF01535">
    <property type="entry name" value="PPR"/>
    <property type="match status" value="1"/>
</dbReference>
<dbReference type="FunFam" id="1.25.40.10:FF:000554">
    <property type="entry name" value="Pentatricopeptide repeat-containing protein At2g41720"/>
    <property type="match status" value="1"/>
</dbReference>
<dbReference type="GO" id="GO:0006396">
    <property type="term" value="P:RNA processing"/>
    <property type="evidence" value="ECO:0007669"/>
    <property type="project" value="TreeGrafter"/>
</dbReference>
<evidence type="ECO:0000259" key="4">
    <source>
        <dbReference type="Pfam" id="PF23276"/>
    </source>
</evidence>
<evidence type="ECO:0000313" key="6">
    <source>
        <dbReference type="Proteomes" id="UP001141552"/>
    </source>
</evidence>
<feature type="repeat" description="PPR" evidence="3">
    <location>
        <begin position="540"/>
        <end position="574"/>
    </location>
</feature>
<dbReference type="Pfam" id="PF23276">
    <property type="entry name" value="TPR_24"/>
    <property type="match status" value="1"/>
</dbReference>
<sequence length="816" mass="91786">MATSFIHNQLLQPPLPVPAVSLSHTKCKVSSKNDAAVTARTRGKTGFVDYDKGEHHVSSEVGGYRKSDLQRRYRLKVQGDRFQRDWSVAQVAQKLLQLDPSKDDLQGLLNHWIGRFARKNFPLLIREVTQSGALEHSLEVFKWMKNQKNYCARTDIYNMMIRLLARHHRVDQARGFFFEMQEYRCKPNSETYNALINAHGRAGQERWAMNILDDMLRQAIPPSRSTYNNLINACGSSGNWREALRLCKKMTENGVGPDLVTHNIILSAYKTAAQYSRALSYFELMKGTNIRPDTTTFNIVIYCLAKLGQYAKAVDIFNSMRDKRSETLPDVVTFTSIIHLYAMDGQIQNCSAAFNTMVAEGLKPNVVSFNALMGAYASHGMHKEALAVFNEIKRSGLRPDIVSYTSLLNSYGRSQQPQKAREIFDLMKLNKWKPNLVSYNALIDAYGSNGLLEKAVEVLREMEQDGIQPNVVSISTLLAACGRCGQKVNIDAVISAADMRSIKLNTVAYNSAIGSYLNVGEYEKASSLYRSMRKRKVKPNSVTYTILISGCCKMSRYDDALRYLAEMMDLKIPLTKEGKTEEAESIFNMMKENGCSPDVITYTTMLHAYGAAEDLDKACGLLQEMEACDVQLDTITCSALMRAFNKGGKPSKVFILAEYMREKELPFSDAVFFEMVSACSLSQDWKTMIDLIRLMEPSFSSVSIGLLNQVLRDLGKSGKIEYMIKVFYKMVSSGAHIDMNTYSILLKNLLAVGNWRKYLEVMGWMQDAGICPSDGMYSDIISFAQKSGGAKYAAIIKERAESLRTKCGKKISVRDL</sequence>
<feature type="repeat" description="PPR" evidence="3">
    <location>
        <begin position="738"/>
        <end position="772"/>
    </location>
</feature>
<feature type="repeat" description="PPR" evidence="3">
    <location>
        <begin position="223"/>
        <end position="257"/>
    </location>
</feature>
<gene>
    <name evidence="5" type="ORF">Tsubulata_035841</name>
</gene>
<keyword evidence="6" id="KW-1185">Reference proteome</keyword>
<feature type="repeat" description="PPR" evidence="3">
    <location>
        <begin position="293"/>
        <end position="327"/>
    </location>
</feature>
<dbReference type="GO" id="GO:0003729">
    <property type="term" value="F:mRNA binding"/>
    <property type="evidence" value="ECO:0007669"/>
    <property type="project" value="TreeGrafter"/>
</dbReference>
<feature type="repeat" description="PPR" evidence="3">
    <location>
        <begin position="435"/>
        <end position="469"/>
    </location>
</feature>
<dbReference type="InterPro" id="IPR057027">
    <property type="entry name" value="TPR_mt"/>
</dbReference>
<dbReference type="NCBIfam" id="TIGR00756">
    <property type="entry name" value="PPR"/>
    <property type="match status" value="13"/>
</dbReference>
<feature type="repeat" description="PPR" evidence="3">
    <location>
        <begin position="505"/>
        <end position="539"/>
    </location>
</feature>
<dbReference type="FunFam" id="1.25.40.10:FF:003312">
    <property type="entry name" value="Predicted protein"/>
    <property type="match status" value="1"/>
</dbReference>
<evidence type="ECO:0000313" key="5">
    <source>
        <dbReference type="EMBL" id="KAJ4837305.1"/>
    </source>
</evidence>
<evidence type="ECO:0000256" key="3">
    <source>
        <dbReference type="PROSITE-ProRule" id="PRU00708"/>
    </source>
</evidence>
<dbReference type="Pfam" id="PF13812">
    <property type="entry name" value="PPR_3"/>
    <property type="match status" value="5"/>
</dbReference>
<feature type="repeat" description="PPR" evidence="3">
    <location>
        <begin position="400"/>
        <end position="434"/>
    </location>
</feature>
<dbReference type="PROSITE" id="PS51375">
    <property type="entry name" value="PPR"/>
    <property type="match status" value="13"/>
</dbReference>
<keyword evidence="2" id="KW-0677">Repeat</keyword>
<evidence type="ECO:0000256" key="1">
    <source>
        <dbReference type="ARBA" id="ARBA00007626"/>
    </source>
</evidence>
<dbReference type="EMBL" id="JAKUCV010003879">
    <property type="protein sequence ID" value="KAJ4837305.1"/>
    <property type="molecule type" value="Genomic_DNA"/>
</dbReference>
<feature type="domain" description="Pentatricopeptide repeat-containing protein-mitochondrial" evidence="4">
    <location>
        <begin position="196"/>
        <end position="320"/>
    </location>
</feature>
<dbReference type="InterPro" id="IPR002885">
    <property type="entry name" value="PPR_rpt"/>
</dbReference>
<dbReference type="OrthoDB" id="185373at2759"/>
<dbReference type="GO" id="GO:0007005">
    <property type="term" value="P:mitochondrion organization"/>
    <property type="evidence" value="ECO:0007669"/>
    <property type="project" value="TreeGrafter"/>
</dbReference>
<feature type="repeat" description="PPR" evidence="3">
    <location>
        <begin position="598"/>
        <end position="632"/>
    </location>
</feature>
<dbReference type="PANTHER" id="PTHR47934">
    <property type="entry name" value="PENTATRICOPEPTIDE REPEAT-CONTAINING PROTEIN PET309, MITOCHONDRIAL"/>
    <property type="match status" value="1"/>
</dbReference>
<accession>A0A9Q0FVB5</accession>
<evidence type="ECO:0000256" key="2">
    <source>
        <dbReference type="ARBA" id="ARBA00022737"/>
    </source>
</evidence>
<proteinExistence type="inferred from homology"/>
<feature type="repeat" description="PPR" evidence="3">
    <location>
        <begin position="258"/>
        <end position="292"/>
    </location>
</feature>
<reference evidence="5" key="2">
    <citation type="journal article" date="2023" name="Plants (Basel)">
        <title>Annotation of the Turnera subulata (Passifloraceae) Draft Genome Reveals the S-Locus Evolved after the Divergence of Turneroideae from Passifloroideae in a Stepwise Manner.</title>
        <authorList>
            <person name="Henning P.M."/>
            <person name="Roalson E.H."/>
            <person name="Mir W."/>
            <person name="McCubbin A.G."/>
            <person name="Shore J.S."/>
        </authorList>
    </citation>
    <scope>NUCLEOTIDE SEQUENCE</scope>
    <source>
        <strain evidence="5">F60SS</strain>
    </source>
</reference>
<dbReference type="GO" id="GO:0005739">
    <property type="term" value="C:mitochondrion"/>
    <property type="evidence" value="ECO:0007669"/>
    <property type="project" value="TreeGrafter"/>
</dbReference>
<feature type="repeat" description="PPR" evidence="3">
    <location>
        <begin position="330"/>
        <end position="364"/>
    </location>
</feature>
<organism evidence="5 6">
    <name type="scientific">Turnera subulata</name>
    <dbReference type="NCBI Taxonomy" id="218843"/>
    <lineage>
        <taxon>Eukaryota</taxon>
        <taxon>Viridiplantae</taxon>
        <taxon>Streptophyta</taxon>
        <taxon>Embryophyta</taxon>
        <taxon>Tracheophyta</taxon>
        <taxon>Spermatophyta</taxon>
        <taxon>Magnoliopsida</taxon>
        <taxon>eudicotyledons</taxon>
        <taxon>Gunneridae</taxon>
        <taxon>Pentapetalae</taxon>
        <taxon>rosids</taxon>
        <taxon>fabids</taxon>
        <taxon>Malpighiales</taxon>
        <taxon>Passifloraceae</taxon>
        <taxon>Turnera</taxon>
    </lineage>
</organism>